<feature type="domain" description="4Fe-4S ferredoxin-type" evidence="9">
    <location>
        <begin position="688"/>
        <end position="720"/>
    </location>
</feature>
<sequence>MASQDPRPSRQRADVDADTDSTVEPANDSRADYDYVGGDVARSALVADLTDRIDGEVRFDEYSRQLYATDASAYEVTPVGVVLPQSTADVAAVVEYCAERGIPVLPRGGGTSLAGQAVNEAVVLDFTVAMDDVVDIDADERRVRAQAGTVLAELNGAVSRHGLKFAPDPAAGNRSTLGGAIGNNSTGAHSLKYGKTDAYVEEIEVVLSDGTVTTFGELTINELRNRADPEGDREAQIYDAVRRVIDEESDAVRDAYPQLKRNVSGYNLDRLIAESRGARRASNDVNSEAVSEEGVINLARLFAGSEGTLGVITEATVSLESIPETKSVALLAYRDLLDAMVDVDAIVRNHDPAAVEAIDDVLLDLARETEEFAEVAARLPDGTETALLVEFYADSDDERREKVADLVADRVGDEPSTNEASVEDSVADTAADRSGAFAALEAYEDAERAQLWKLRKSGMPILLSRTSDAKHISFIEDTAVPTEHLGDYVADFQRVLEENDTFASFYAHAGPGCMHMRPLVDTKSTAGVNQMEAIADGVTDLVVEYGGSVSGEHGDGRARTQWNRKLYGERVWEVFRDLKSAFDPDWLLNPGQVCGDVDMTENLRFSPDYEFDSGFDPTLNWQNENGFQGMVELCHGCGGCRGGQETTGGVMCPTYRAAEEESLSTRGRANMLRQAMSGEFSKDEQFDAEFMREVMDLCIGCKGCARDCPSEVDMAKLKAEVEHEHHQRNGASIRDQIFANIDQLSALGSALAPLSNWATKLPGSRTIAEKVFGIARERTLPTFHRESMEDWFESRGGARVSEQDATRRVLLFPDTYTNYNHPDAGKAAVRVLEAAGVHVRIPGDVTATGRPAHSKGFLDMSRERAEHNVSALAPRVADGWDVVLVEPSDAVMFQSDYCDLLSGQSVERVAANAYGVMEYFDRFDQTDAIDFDAPDECLTYHGHCHQKATKKDGHAANVLRAAGYEVDALDSGCCGMAGSFGYESEHYSLSRAIGDILFDQINASDGDKVVAPGASCRTQIGDDRRTTTPDHPVEKLGEALSRRVGREKEFRFVRR</sequence>
<evidence type="ECO:0000313" key="12">
    <source>
        <dbReference type="Proteomes" id="UP001501729"/>
    </source>
</evidence>
<keyword evidence="3" id="KW-0285">Flavoprotein</keyword>
<keyword evidence="5" id="KW-0809">Transit peptide</keyword>
<dbReference type="InterPro" id="IPR017896">
    <property type="entry name" value="4Fe4S_Fe-S-bd"/>
</dbReference>
<dbReference type="InterPro" id="IPR006094">
    <property type="entry name" value="Oxid_FAD_bind_N"/>
</dbReference>
<dbReference type="InterPro" id="IPR016166">
    <property type="entry name" value="FAD-bd_PCMH"/>
</dbReference>
<proteinExistence type="inferred from homology"/>
<dbReference type="PROSITE" id="PS00198">
    <property type="entry name" value="4FE4S_FER_1"/>
    <property type="match status" value="1"/>
</dbReference>
<comment type="similarity">
    <text evidence="2">Belongs to the FAD-binding oxidoreductase/transferase type 4 family.</text>
</comment>
<dbReference type="EC" id="1.1.2.4" evidence="7"/>
<dbReference type="SUPFAM" id="SSF56176">
    <property type="entry name" value="FAD-binding/transporter-associated domain-like"/>
    <property type="match status" value="1"/>
</dbReference>
<name>A0AAV3UK39_9EURY</name>
<dbReference type="GeneID" id="68613451"/>
<dbReference type="Gene3D" id="3.30.70.2740">
    <property type="match status" value="1"/>
</dbReference>
<comment type="caution">
    <text evidence="11">The sequence shown here is derived from an EMBL/GenBank/DDBJ whole genome shotgun (WGS) entry which is preliminary data.</text>
</comment>
<dbReference type="InterPro" id="IPR016164">
    <property type="entry name" value="FAD-linked_Oxase-like_C"/>
</dbReference>
<dbReference type="GO" id="GO:0008720">
    <property type="term" value="F:D-lactate dehydrogenase (NAD+) activity"/>
    <property type="evidence" value="ECO:0007669"/>
    <property type="project" value="TreeGrafter"/>
</dbReference>
<feature type="domain" description="FAD-binding PCMH-type" evidence="10">
    <location>
        <begin position="74"/>
        <end position="322"/>
    </location>
</feature>
<dbReference type="InterPro" id="IPR036318">
    <property type="entry name" value="FAD-bd_PCMH-like_sf"/>
</dbReference>
<dbReference type="PROSITE" id="PS51387">
    <property type="entry name" value="FAD_PCMH"/>
    <property type="match status" value="1"/>
</dbReference>
<dbReference type="Proteomes" id="UP001501729">
    <property type="component" value="Unassembled WGS sequence"/>
</dbReference>
<evidence type="ECO:0000259" key="10">
    <source>
        <dbReference type="PROSITE" id="PS51387"/>
    </source>
</evidence>
<dbReference type="PANTHER" id="PTHR11748:SF111">
    <property type="entry name" value="D-LACTATE DEHYDROGENASE, MITOCHONDRIAL-RELATED"/>
    <property type="match status" value="1"/>
</dbReference>
<keyword evidence="12" id="KW-1185">Reference proteome</keyword>
<dbReference type="Gene3D" id="1.10.45.10">
    <property type="entry name" value="Vanillyl-alcohol Oxidase, Chain A, domain 4"/>
    <property type="match status" value="1"/>
</dbReference>
<organism evidence="11 12">
    <name type="scientific">Haladaptatus pallidirubidus</name>
    <dbReference type="NCBI Taxonomy" id="1008152"/>
    <lineage>
        <taxon>Archaea</taxon>
        <taxon>Methanobacteriati</taxon>
        <taxon>Methanobacteriota</taxon>
        <taxon>Stenosarchaea group</taxon>
        <taxon>Halobacteria</taxon>
        <taxon>Halobacteriales</taxon>
        <taxon>Haladaptataceae</taxon>
        <taxon>Haladaptatus</taxon>
    </lineage>
</organism>
<accession>A0AAV3UK39</accession>
<reference evidence="11 12" key="1">
    <citation type="journal article" date="2019" name="Int. J. Syst. Evol. Microbiol.">
        <title>The Global Catalogue of Microorganisms (GCM) 10K type strain sequencing project: providing services to taxonomists for standard genome sequencing and annotation.</title>
        <authorList>
            <consortium name="The Broad Institute Genomics Platform"/>
            <consortium name="The Broad Institute Genome Sequencing Center for Infectious Disease"/>
            <person name="Wu L."/>
            <person name="Ma J."/>
        </authorList>
    </citation>
    <scope>NUCLEOTIDE SEQUENCE [LARGE SCALE GENOMIC DNA]</scope>
    <source>
        <strain evidence="11 12">JCM 17504</strain>
    </source>
</reference>
<dbReference type="InterPro" id="IPR004017">
    <property type="entry name" value="Cys_rich_dom"/>
</dbReference>
<evidence type="ECO:0000259" key="9">
    <source>
        <dbReference type="PROSITE" id="PS51379"/>
    </source>
</evidence>
<dbReference type="Pfam" id="PF02913">
    <property type="entry name" value="FAD-oxidase_C"/>
    <property type="match status" value="1"/>
</dbReference>
<evidence type="ECO:0000256" key="4">
    <source>
        <dbReference type="ARBA" id="ARBA00022827"/>
    </source>
</evidence>
<dbReference type="InterPro" id="IPR016169">
    <property type="entry name" value="FAD-bd_PCMH_sub2"/>
</dbReference>
<dbReference type="AlphaFoldDB" id="A0AAV3UK39"/>
<dbReference type="InterPro" id="IPR017900">
    <property type="entry name" value="4Fe4S_Fe_S_CS"/>
</dbReference>
<evidence type="ECO:0000256" key="3">
    <source>
        <dbReference type="ARBA" id="ARBA00022630"/>
    </source>
</evidence>
<gene>
    <name evidence="11" type="ORF">GCM10025751_33370</name>
</gene>
<protein>
    <recommendedName>
        <fullName evidence="7">D-lactate dehydrogenase (cytochrome)</fullName>
        <ecNumber evidence="7">1.1.2.4</ecNumber>
    </recommendedName>
</protein>
<dbReference type="GO" id="GO:0004458">
    <property type="term" value="F:D-lactate dehydrogenase (cytochrome) activity"/>
    <property type="evidence" value="ECO:0007669"/>
    <property type="project" value="UniProtKB-EC"/>
</dbReference>
<dbReference type="InterPro" id="IPR009051">
    <property type="entry name" value="Helical_ferredxn"/>
</dbReference>
<dbReference type="InterPro" id="IPR016171">
    <property type="entry name" value="Vanillyl_alc_oxidase_C-sub2"/>
</dbReference>
<evidence type="ECO:0000313" key="11">
    <source>
        <dbReference type="EMBL" id="GAA5054619.1"/>
    </source>
</evidence>
<evidence type="ECO:0000256" key="5">
    <source>
        <dbReference type="ARBA" id="ARBA00022946"/>
    </source>
</evidence>
<dbReference type="RefSeq" id="WP_227773266.1">
    <property type="nucleotide sequence ID" value="NZ_BAABKX010000014.1"/>
</dbReference>
<evidence type="ECO:0000256" key="7">
    <source>
        <dbReference type="ARBA" id="ARBA00038897"/>
    </source>
</evidence>
<keyword evidence="4" id="KW-0274">FAD</keyword>
<dbReference type="PANTHER" id="PTHR11748">
    <property type="entry name" value="D-LACTATE DEHYDROGENASE"/>
    <property type="match status" value="1"/>
</dbReference>
<dbReference type="Pfam" id="PF02754">
    <property type="entry name" value="CCG"/>
    <property type="match status" value="1"/>
</dbReference>
<evidence type="ECO:0000256" key="8">
    <source>
        <dbReference type="SAM" id="MobiDB-lite"/>
    </source>
</evidence>
<dbReference type="Gene3D" id="3.30.465.10">
    <property type="match status" value="2"/>
</dbReference>
<feature type="region of interest" description="Disordered" evidence="8">
    <location>
        <begin position="1"/>
        <end position="31"/>
    </location>
</feature>
<dbReference type="GO" id="GO:0071949">
    <property type="term" value="F:FAD binding"/>
    <property type="evidence" value="ECO:0007669"/>
    <property type="project" value="InterPro"/>
</dbReference>
<evidence type="ECO:0000256" key="2">
    <source>
        <dbReference type="ARBA" id="ARBA00008000"/>
    </source>
</evidence>
<dbReference type="Gene3D" id="1.10.1060.10">
    <property type="entry name" value="Alpha-helical ferredoxin"/>
    <property type="match status" value="1"/>
</dbReference>
<keyword evidence="6" id="KW-0560">Oxidoreductase</keyword>
<dbReference type="Pfam" id="PF01565">
    <property type="entry name" value="FAD_binding_4"/>
    <property type="match status" value="1"/>
</dbReference>
<dbReference type="GO" id="GO:1903457">
    <property type="term" value="P:lactate catabolic process"/>
    <property type="evidence" value="ECO:0007669"/>
    <property type="project" value="TreeGrafter"/>
</dbReference>
<dbReference type="GO" id="GO:0051536">
    <property type="term" value="F:iron-sulfur cluster binding"/>
    <property type="evidence" value="ECO:0007669"/>
    <property type="project" value="InterPro"/>
</dbReference>
<dbReference type="Pfam" id="PF13183">
    <property type="entry name" value="Fer4_8"/>
    <property type="match status" value="1"/>
</dbReference>
<evidence type="ECO:0000256" key="1">
    <source>
        <dbReference type="ARBA" id="ARBA00001974"/>
    </source>
</evidence>
<dbReference type="EMBL" id="BAABKX010000014">
    <property type="protein sequence ID" value="GAA5054619.1"/>
    <property type="molecule type" value="Genomic_DNA"/>
</dbReference>
<dbReference type="SUPFAM" id="SSF55103">
    <property type="entry name" value="FAD-linked oxidases, C-terminal domain"/>
    <property type="match status" value="1"/>
</dbReference>
<dbReference type="InterPro" id="IPR004113">
    <property type="entry name" value="FAD-bd_oxidored_4_C"/>
</dbReference>
<evidence type="ECO:0000256" key="6">
    <source>
        <dbReference type="ARBA" id="ARBA00023002"/>
    </source>
</evidence>
<comment type="cofactor">
    <cofactor evidence="1">
        <name>FAD</name>
        <dbReference type="ChEBI" id="CHEBI:57692"/>
    </cofactor>
</comment>
<dbReference type="PROSITE" id="PS51379">
    <property type="entry name" value="4FE4S_FER_2"/>
    <property type="match status" value="1"/>
</dbReference>
<dbReference type="SUPFAM" id="SSF46548">
    <property type="entry name" value="alpha-helical ferredoxin"/>
    <property type="match status" value="1"/>
</dbReference>